<evidence type="ECO:0000313" key="2">
    <source>
        <dbReference type="Proteomes" id="UP000095282"/>
    </source>
</evidence>
<dbReference type="Proteomes" id="UP000095282">
    <property type="component" value="Unplaced"/>
</dbReference>
<accession>A0A1I7V2G3</accession>
<feature type="transmembrane region" description="Helical" evidence="1">
    <location>
        <begin position="91"/>
        <end position="110"/>
    </location>
</feature>
<keyword evidence="1" id="KW-0812">Transmembrane</keyword>
<keyword evidence="2" id="KW-1185">Reference proteome</keyword>
<organism evidence="2 3">
    <name type="scientific">Caenorhabditis tropicalis</name>
    <dbReference type="NCBI Taxonomy" id="1561998"/>
    <lineage>
        <taxon>Eukaryota</taxon>
        <taxon>Metazoa</taxon>
        <taxon>Ecdysozoa</taxon>
        <taxon>Nematoda</taxon>
        <taxon>Chromadorea</taxon>
        <taxon>Rhabditida</taxon>
        <taxon>Rhabditina</taxon>
        <taxon>Rhabditomorpha</taxon>
        <taxon>Rhabditoidea</taxon>
        <taxon>Rhabditidae</taxon>
        <taxon>Peloderinae</taxon>
        <taxon>Caenorhabditis</taxon>
    </lineage>
</organism>
<name>A0A1I7V2G3_9PELO</name>
<keyword evidence="1" id="KW-0472">Membrane</keyword>
<proteinExistence type="predicted"/>
<evidence type="ECO:0000256" key="1">
    <source>
        <dbReference type="SAM" id="Phobius"/>
    </source>
</evidence>
<reference evidence="3" key="1">
    <citation type="submission" date="2016-11" db="UniProtKB">
        <authorList>
            <consortium name="WormBaseParasite"/>
        </authorList>
    </citation>
    <scope>IDENTIFICATION</scope>
</reference>
<dbReference type="InterPro" id="IPR019422">
    <property type="entry name" value="7TM_GPCR_serpentine_rcpt_Srh"/>
</dbReference>
<protein>
    <submittedName>
        <fullName evidence="3">Aa_trans domain-containing protein</fullName>
    </submittedName>
</protein>
<dbReference type="WBParaSite" id="Csp11.Scaffold630.g21731.t1">
    <property type="protein sequence ID" value="Csp11.Scaffold630.g21731.t1"/>
    <property type="gene ID" value="Csp11.Scaffold630.g21731"/>
</dbReference>
<dbReference type="AlphaFoldDB" id="A0A1I7V2G3"/>
<feature type="transmembrane region" description="Helical" evidence="1">
    <location>
        <begin position="44"/>
        <end position="71"/>
    </location>
</feature>
<dbReference type="Pfam" id="PF10318">
    <property type="entry name" value="7TM_GPCR_Srh"/>
    <property type="match status" value="1"/>
</dbReference>
<sequence length="135" mass="15657">MNSVKWTMFNLHFWSVMMDVGFSVFTCPFMILPALAGFPMGLDVLLGIPIVVAVYMIMTLFLAVGMAIVSIFENRYHLLFGIDTWWHYARYPFLILNYILSLTCFIPPLLHVPDQKQAIVILQKASFKPQRKNYF</sequence>
<feature type="transmembrane region" description="Helical" evidence="1">
    <location>
        <begin position="12"/>
        <end position="32"/>
    </location>
</feature>
<keyword evidence="1" id="KW-1133">Transmembrane helix</keyword>
<evidence type="ECO:0000313" key="3">
    <source>
        <dbReference type="WBParaSite" id="Csp11.Scaffold630.g21731.t1"/>
    </source>
</evidence>
<dbReference type="eggNOG" id="ENOG502SY7B">
    <property type="taxonomic scope" value="Eukaryota"/>
</dbReference>